<reference evidence="3 4" key="1">
    <citation type="submission" date="2018-07" db="EMBL/GenBank/DDBJ databases">
        <title>Arthrobacter sp. nov., isolated from raw cow's milk with high bacterial count.</title>
        <authorList>
            <person name="Hahne J."/>
            <person name="Isele D."/>
            <person name="Lipski A."/>
        </authorList>
    </citation>
    <scope>NUCLEOTIDE SEQUENCE [LARGE SCALE GENOMIC DNA]</scope>
    <source>
        <strain evidence="3 4">JZ R-183</strain>
    </source>
</reference>
<feature type="transmembrane region" description="Helical" evidence="2">
    <location>
        <begin position="59"/>
        <end position="80"/>
    </location>
</feature>
<dbReference type="EMBL" id="QQXL01000001">
    <property type="protein sequence ID" value="RKW71685.1"/>
    <property type="molecule type" value="Genomic_DNA"/>
</dbReference>
<dbReference type="RefSeq" id="WP_121483948.1">
    <property type="nucleotide sequence ID" value="NZ_QQXL01000001.1"/>
</dbReference>
<dbReference type="AlphaFoldDB" id="A0A496PMC5"/>
<comment type="caution">
    <text evidence="3">The sequence shown here is derived from an EMBL/GenBank/DDBJ whole genome shotgun (WGS) entry which is preliminary data.</text>
</comment>
<feature type="region of interest" description="Disordered" evidence="1">
    <location>
        <begin position="20"/>
        <end position="43"/>
    </location>
</feature>
<protein>
    <submittedName>
        <fullName evidence="3">DUF4191 domain-containing protein</fullName>
    </submittedName>
</protein>
<name>A0A496PMC5_9MICC</name>
<organism evidence="3 4">
    <name type="scientific">Galactobacter caseinivorans</name>
    <dbReference type="NCBI Taxonomy" id="2676123"/>
    <lineage>
        <taxon>Bacteria</taxon>
        <taxon>Bacillati</taxon>
        <taxon>Actinomycetota</taxon>
        <taxon>Actinomycetes</taxon>
        <taxon>Micrococcales</taxon>
        <taxon>Micrococcaceae</taxon>
        <taxon>Galactobacter</taxon>
    </lineage>
</organism>
<accession>A0A496PMC5</accession>
<evidence type="ECO:0000256" key="2">
    <source>
        <dbReference type="SAM" id="Phobius"/>
    </source>
</evidence>
<proteinExistence type="predicted"/>
<feature type="compositionally biased region" description="Basic residues" evidence="1">
    <location>
        <begin position="251"/>
        <end position="260"/>
    </location>
</feature>
<dbReference type="Pfam" id="PF13829">
    <property type="entry name" value="DUF4191"/>
    <property type="match status" value="1"/>
</dbReference>
<evidence type="ECO:0000256" key="1">
    <source>
        <dbReference type="SAM" id="MobiDB-lite"/>
    </source>
</evidence>
<keyword evidence="4" id="KW-1185">Reference proteome</keyword>
<gene>
    <name evidence="3" type="ORF">DWQ67_02300</name>
</gene>
<sequence length="260" mass="28362">MANKLDDTAKAEIARLRAQEKAEKQAVKDAKKSGKKDKGPGRMGQIKQVFDMTRKAEPAVPWVMLAMFLGLGLIGFAAGWFLGNPITFAILGLVIGLFLALLYMNRRAERAAFAQIAGRPGAVGAALSTMGRGWIVKEEPVAISPRTQDLVFLAIGRPGVVLVAEGPTSRVRPLVEGAKRDIQRAVKNVPVTVINAGEHEGQVELHRVRKEAKALKKAISRQEITAVDQRLNTLRMSAPPIPKGIDPNRMRPNRKAMRGR</sequence>
<keyword evidence="2" id="KW-1133">Transmembrane helix</keyword>
<evidence type="ECO:0000313" key="3">
    <source>
        <dbReference type="EMBL" id="RKW71685.1"/>
    </source>
</evidence>
<keyword evidence="2" id="KW-0812">Transmembrane</keyword>
<feature type="transmembrane region" description="Helical" evidence="2">
    <location>
        <begin position="86"/>
        <end position="104"/>
    </location>
</feature>
<evidence type="ECO:0000313" key="4">
    <source>
        <dbReference type="Proteomes" id="UP000273119"/>
    </source>
</evidence>
<feature type="region of interest" description="Disordered" evidence="1">
    <location>
        <begin position="236"/>
        <end position="260"/>
    </location>
</feature>
<feature type="compositionally biased region" description="Basic and acidic residues" evidence="1">
    <location>
        <begin position="20"/>
        <end position="40"/>
    </location>
</feature>
<dbReference type="InterPro" id="IPR025445">
    <property type="entry name" value="DUF4191"/>
</dbReference>
<dbReference type="Proteomes" id="UP000273119">
    <property type="component" value="Unassembled WGS sequence"/>
</dbReference>
<keyword evidence="2" id="KW-0472">Membrane</keyword>